<dbReference type="Gene3D" id="3.40.50.880">
    <property type="match status" value="1"/>
</dbReference>
<dbReference type="PANTHER" id="PTHR36848:SF2">
    <property type="entry name" value="SECRETED PROTEIN"/>
    <property type="match status" value="1"/>
</dbReference>
<comment type="caution">
    <text evidence="3">The sequence shown here is derived from an EMBL/GenBank/DDBJ whole genome shotgun (WGS) entry which is preliminary data.</text>
</comment>
<dbReference type="GO" id="GO:0004553">
    <property type="term" value="F:hydrolase activity, hydrolyzing O-glycosyl compounds"/>
    <property type="evidence" value="ECO:0007669"/>
    <property type="project" value="UniProtKB-ARBA"/>
</dbReference>
<organism evidence="3 4">
    <name type="scientific">Paractinoplanes rishiriensis</name>
    <dbReference type="NCBI Taxonomy" id="1050105"/>
    <lineage>
        <taxon>Bacteria</taxon>
        <taxon>Bacillati</taxon>
        <taxon>Actinomycetota</taxon>
        <taxon>Actinomycetes</taxon>
        <taxon>Micromonosporales</taxon>
        <taxon>Micromonosporaceae</taxon>
        <taxon>Paractinoplanes</taxon>
    </lineage>
</organism>
<sequence>MLKALLAAVLALSSFENPPPDSRPSIYWYWNNTITTEVTDRQMAEMRAKGVHSFVLFPYGGVNQRPAFFTEDWFDLVEHVLREAQRTNMKAWLFNDNNFPSGRGGGFVAAERPDLRLKALLRSTRLVTGPTTVDLAASSGLSVSAGRLIVDPAVATAPAAIQDGTGWTDYTVTGKATLTTGGVQLWVRGRYLVDVDQKGAASVYRVDGDTRTRLTTGVNTPGFTPARPQTITVTATGNTITPRINNTPQPPASDDTYPQGPVAVSAEGTQRTQWDTLTVTTPAGTPLFTSDFPDATALSAFPTDQTHLPTRTAAAARRLIAPATSSASPTAPAGQIRLVELSGDTWRVPPGTWQIDVFAGTTLSDDTNGYVRNYLDLLDPAAVDAFLDRVPGEYVRRFGWAMGTVVPGFWDDEPFIASAQPHPFKQLPYSPGMAAAVRAAGGTPGVAYSAAADALDPAAGAYWRAVNDLLATNYYRRQAGWMARHGLQLITNPLLDEQGPQSRMNSTGDLAKNNQWAQVPGSDEITEDYVAGEQTMLGRNAASAAHQAGQPRALMEMFGNGGWHIAPDYMRATVGALAARGVNQTFLHAMWTDENTVNFPPPFGPRSTFWNDMPAVNAWIGRVMELGRGTSLAQTALVQPQRAAEQTRSTDTERVLDHDFEEAAFALERGQVDFDLLSDSSLSGDPIARFHAQAQRGVLRVGRAAYRQVVLPRTPILDLASARLLASFVRAGGKLIVVGALPAREAAGRHAALAAAFTGVGHTLVPDEAALTTAAAGHAAASLSPAAPAVRVLRNQRGADIAFLLNNESAATVRTTATFPARGVPEIWNPRTGKTTTATTYRDSAVPLTLRPYETLGVVIRPHARPAPHLTSGDLPAESLTADARKLRATVTADAPGTYPLTGVSGHRHYAGTVVVDDPLTPIPVDRPWYVRLEKAGAEAHERPLGSWATFEPAFSGSATYTTTLDLTAADLTGRRLTLDLGTVHDLATVTVNDQALPAALWHPYTVDVTAALHAGTNTIGVRVTNTLANSRNRIRPSGLLGPVTLRPQAVVPATLSVAR</sequence>
<evidence type="ECO:0000259" key="2">
    <source>
        <dbReference type="Pfam" id="PF22666"/>
    </source>
</evidence>
<dbReference type="InterPro" id="IPR008979">
    <property type="entry name" value="Galactose-bd-like_sf"/>
</dbReference>
<dbReference type="InterPro" id="IPR053161">
    <property type="entry name" value="Ulvan_degrading_GH"/>
</dbReference>
<protein>
    <submittedName>
        <fullName evidence="3">DNA-binding protein</fullName>
    </submittedName>
</protein>
<dbReference type="InterPro" id="IPR029062">
    <property type="entry name" value="Class_I_gatase-like"/>
</dbReference>
<name>A0A919JVB1_9ACTN</name>
<keyword evidence="1" id="KW-0378">Hydrolase</keyword>
<gene>
    <name evidence="3" type="ORF">Ari01nite_29550</name>
</gene>
<feature type="domain" description="Beta-mannosidase-like galactose-binding" evidence="2">
    <location>
        <begin position="959"/>
        <end position="1035"/>
    </location>
</feature>
<dbReference type="Gene3D" id="2.60.120.260">
    <property type="entry name" value="Galactose-binding domain-like"/>
    <property type="match status" value="1"/>
</dbReference>
<evidence type="ECO:0000313" key="3">
    <source>
        <dbReference type="EMBL" id="GIE95490.1"/>
    </source>
</evidence>
<dbReference type="InterPro" id="IPR054593">
    <property type="entry name" value="Beta-mannosidase-like_N2"/>
</dbReference>
<dbReference type="Pfam" id="PF22666">
    <property type="entry name" value="Glyco_hydro_2_N2"/>
    <property type="match status" value="1"/>
</dbReference>
<keyword evidence="3" id="KW-0238">DNA-binding</keyword>
<keyword evidence="4" id="KW-1185">Reference proteome</keyword>
<dbReference type="Gene3D" id="2.60.120.560">
    <property type="entry name" value="Exo-inulinase, domain 1"/>
    <property type="match status" value="1"/>
</dbReference>
<dbReference type="PANTHER" id="PTHR36848">
    <property type="entry name" value="DNA-BINDING PROTEIN (PUTATIVE SECRETED PROTEIN)-RELATED"/>
    <property type="match status" value="1"/>
</dbReference>
<dbReference type="SUPFAM" id="SSF49785">
    <property type="entry name" value="Galactose-binding domain-like"/>
    <property type="match status" value="1"/>
</dbReference>
<evidence type="ECO:0000256" key="1">
    <source>
        <dbReference type="ARBA" id="ARBA00022801"/>
    </source>
</evidence>
<reference evidence="3" key="1">
    <citation type="submission" date="2021-01" db="EMBL/GenBank/DDBJ databases">
        <title>Whole genome shotgun sequence of Actinoplanes rishiriensis NBRC 108556.</title>
        <authorList>
            <person name="Komaki H."/>
            <person name="Tamura T."/>
        </authorList>
    </citation>
    <scope>NUCLEOTIDE SEQUENCE</scope>
    <source>
        <strain evidence="3">NBRC 108556</strain>
    </source>
</reference>
<proteinExistence type="predicted"/>
<dbReference type="AlphaFoldDB" id="A0A919JVB1"/>
<dbReference type="Proteomes" id="UP000636960">
    <property type="component" value="Unassembled WGS sequence"/>
</dbReference>
<dbReference type="Pfam" id="PF17132">
    <property type="entry name" value="Glyco_hydro_106"/>
    <property type="match status" value="2"/>
</dbReference>
<evidence type="ECO:0000313" key="4">
    <source>
        <dbReference type="Proteomes" id="UP000636960"/>
    </source>
</evidence>
<dbReference type="RefSeq" id="WP_203781789.1">
    <property type="nucleotide sequence ID" value="NZ_BOMV01000031.1"/>
</dbReference>
<dbReference type="NCBIfam" id="NF045579">
    <property type="entry name" value="rhamnoside_JR"/>
    <property type="match status" value="1"/>
</dbReference>
<accession>A0A919JVB1</accession>
<dbReference type="GO" id="GO:0003677">
    <property type="term" value="F:DNA binding"/>
    <property type="evidence" value="ECO:0007669"/>
    <property type="project" value="UniProtKB-KW"/>
</dbReference>
<dbReference type="EMBL" id="BOMV01000031">
    <property type="protein sequence ID" value="GIE95490.1"/>
    <property type="molecule type" value="Genomic_DNA"/>
</dbReference>